<proteinExistence type="predicted"/>
<keyword evidence="2" id="KW-1185">Reference proteome</keyword>
<gene>
    <name evidence="1" type="ORF">QFI96_025375</name>
</gene>
<accession>A0ABU9FF42</accession>
<evidence type="ECO:0000313" key="2">
    <source>
        <dbReference type="Proteomes" id="UP001312893"/>
    </source>
</evidence>
<dbReference type="Proteomes" id="UP001312893">
    <property type="component" value="Unassembled WGS sequence"/>
</dbReference>
<protein>
    <submittedName>
        <fullName evidence="1">Uncharacterized protein</fullName>
    </submittedName>
</protein>
<name>A0ABU9FF42_9ENTR</name>
<sequence>MIIPADCLKRRLHSAQSRPESRPRRRSASCTALHSNYQHHSDKYSAIFVRATVADNETFDTVSDNQKFLIHKMAIATQERTSEVHWLGQSLLCPRPRGFVKLVRNLLTSFTTQ</sequence>
<evidence type="ECO:0000313" key="1">
    <source>
        <dbReference type="EMBL" id="MEL0555016.1"/>
    </source>
</evidence>
<dbReference type="EMBL" id="JARXNK020000106">
    <property type="protein sequence ID" value="MEL0555016.1"/>
    <property type="molecule type" value="Genomic_DNA"/>
</dbReference>
<reference evidence="1 2" key="1">
    <citation type="submission" date="2024-04" db="EMBL/GenBank/DDBJ databases">
        <title>Two novel Raoultella species associated with bleeding cankers of broadleaf hosts, Raoultella scottia sp. nov. and Raoultella lignicola sp. nov.</title>
        <authorList>
            <person name="Brady C.L."/>
        </authorList>
    </citation>
    <scope>NUCLEOTIDE SEQUENCE [LARGE SCALE GENOMIC DNA]</scope>
    <source>
        <strain evidence="1 2">TW_WC1a.1</strain>
    </source>
</reference>
<organism evidence="1 2">
    <name type="scientific">Raoultella lignicola</name>
    <dbReference type="NCBI Taxonomy" id="3040939"/>
    <lineage>
        <taxon>Bacteria</taxon>
        <taxon>Pseudomonadati</taxon>
        <taxon>Pseudomonadota</taxon>
        <taxon>Gammaproteobacteria</taxon>
        <taxon>Enterobacterales</taxon>
        <taxon>Enterobacteriaceae</taxon>
        <taxon>Klebsiella/Raoultella group</taxon>
        <taxon>Raoultella</taxon>
    </lineage>
</organism>
<dbReference type="RefSeq" id="WP_331851660.1">
    <property type="nucleotide sequence ID" value="NZ_JARXNK020000106.1"/>
</dbReference>
<comment type="caution">
    <text evidence="1">The sequence shown here is derived from an EMBL/GenBank/DDBJ whole genome shotgun (WGS) entry which is preliminary data.</text>
</comment>